<reference evidence="3" key="1">
    <citation type="submission" date="2022-11" db="UniProtKB">
        <authorList>
            <consortium name="WormBaseParasite"/>
        </authorList>
    </citation>
    <scope>IDENTIFICATION</scope>
</reference>
<proteinExistence type="predicted"/>
<keyword evidence="1" id="KW-1133">Transmembrane helix</keyword>
<dbReference type="AlphaFoldDB" id="A0A915JS91"/>
<dbReference type="Proteomes" id="UP000887565">
    <property type="component" value="Unplaced"/>
</dbReference>
<keyword evidence="2" id="KW-1185">Reference proteome</keyword>
<protein>
    <submittedName>
        <fullName evidence="3">Uncharacterized protein</fullName>
    </submittedName>
</protein>
<keyword evidence="1" id="KW-0472">Membrane</keyword>
<feature type="transmembrane region" description="Helical" evidence="1">
    <location>
        <begin position="26"/>
        <end position="51"/>
    </location>
</feature>
<dbReference type="WBParaSite" id="nRc.2.0.1.t29111-RA">
    <property type="protein sequence ID" value="nRc.2.0.1.t29111-RA"/>
    <property type="gene ID" value="nRc.2.0.1.g29111"/>
</dbReference>
<name>A0A915JS91_ROMCU</name>
<evidence type="ECO:0000256" key="1">
    <source>
        <dbReference type="SAM" id="Phobius"/>
    </source>
</evidence>
<keyword evidence="1" id="KW-0812">Transmembrane</keyword>
<organism evidence="2 3">
    <name type="scientific">Romanomermis culicivorax</name>
    <name type="common">Nematode worm</name>
    <dbReference type="NCBI Taxonomy" id="13658"/>
    <lineage>
        <taxon>Eukaryota</taxon>
        <taxon>Metazoa</taxon>
        <taxon>Ecdysozoa</taxon>
        <taxon>Nematoda</taxon>
        <taxon>Enoplea</taxon>
        <taxon>Dorylaimia</taxon>
        <taxon>Mermithida</taxon>
        <taxon>Mermithoidea</taxon>
        <taxon>Mermithidae</taxon>
        <taxon>Romanomermis</taxon>
    </lineage>
</organism>
<sequence length="115" mass="12577">MSTGDCCLPLAPGANLTRPPEIIGNFLTSILLIIASISTLIIIIGVFDAIFGEAAATERHSGTNICGLIMSYNGLRCEKNYESDRSIMTSKNIVDRYSPDTRCRSNNHISKKRLN</sequence>
<evidence type="ECO:0000313" key="3">
    <source>
        <dbReference type="WBParaSite" id="nRc.2.0.1.t29111-RA"/>
    </source>
</evidence>
<evidence type="ECO:0000313" key="2">
    <source>
        <dbReference type="Proteomes" id="UP000887565"/>
    </source>
</evidence>
<accession>A0A915JS91</accession>